<dbReference type="EMBL" id="JACJVN010000081">
    <property type="protein sequence ID" value="MBB6679430.1"/>
    <property type="molecule type" value="Genomic_DNA"/>
</dbReference>
<protein>
    <submittedName>
        <fullName evidence="3">ATP-binding protein</fullName>
    </submittedName>
</protein>
<name>A0A841TJQ3_9BACL</name>
<reference evidence="3 4" key="1">
    <citation type="submission" date="2020-08" db="EMBL/GenBank/DDBJ databases">
        <title>Cohnella phylogeny.</title>
        <authorList>
            <person name="Dunlap C."/>
        </authorList>
    </citation>
    <scope>NUCLEOTIDE SEQUENCE [LARGE SCALE GENOMIC DNA]</scope>
    <source>
        <strain evidence="3 4">DSM 103658</strain>
    </source>
</reference>
<dbReference type="InterPro" id="IPR000523">
    <property type="entry name" value="Mg_chelatse_chII-like_cat_dom"/>
</dbReference>
<organism evidence="3 4">
    <name type="scientific">Cohnella lubricantis</name>
    <dbReference type="NCBI Taxonomy" id="2163172"/>
    <lineage>
        <taxon>Bacteria</taxon>
        <taxon>Bacillati</taxon>
        <taxon>Bacillota</taxon>
        <taxon>Bacilli</taxon>
        <taxon>Bacillales</taxon>
        <taxon>Paenibacillaceae</taxon>
        <taxon>Cohnella</taxon>
    </lineage>
</organism>
<sequence length="373" mass="38763">MYARMLSATVIGVEGRLIEVEVDISSGLPQTAIVGLPDPAVRESVERVRAAIQNGGMKFPLDRITVNLAPADMRKEGSAFDLAIAAGILGASGQLAADELRDCLLIGELSLSGEIKPVPGVLPMVERARKEGLRRAVVPHACVAEASLIDGIDIVGVSSLREWIRGETDGGESVAGAGAGPGTSGGKRRSSGKRGRGGLGDASGGTLGSELDLADVVGQHHGKRALVIAAAGMHNLLFIGPPGTGKTMLCRRLPTLLPPLDGEEALTVTKIYSVSGKLKGERQGLIRERPFRAPHHTVSAAGLIGGGSVPKPGEATLAHHGVLFLDEMPEFPRAALEALRQPLEDRHITIGRAKGVVSFPASFMLAGSMNPCP</sequence>
<dbReference type="PANTHER" id="PTHR32039">
    <property type="entry name" value="MAGNESIUM-CHELATASE SUBUNIT CHLI"/>
    <property type="match status" value="1"/>
</dbReference>
<evidence type="ECO:0000256" key="1">
    <source>
        <dbReference type="SAM" id="MobiDB-lite"/>
    </source>
</evidence>
<keyword evidence="3" id="KW-0067">ATP-binding</keyword>
<dbReference type="SUPFAM" id="SSF54211">
    <property type="entry name" value="Ribosomal protein S5 domain 2-like"/>
    <property type="match status" value="1"/>
</dbReference>
<feature type="compositionally biased region" description="Basic residues" evidence="1">
    <location>
        <begin position="186"/>
        <end position="196"/>
    </location>
</feature>
<comment type="caution">
    <text evidence="3">The sequence shown here is derived from an EMBL/GenBank/DDBJ whole genome shotgun (WGS) entry which is preliminary data.</text>
</comment>
<dbReference type="AlphaFoldDB" id="A0A841TJQ3"/>
<keyword evidence="3" id="KW-0547">Nucleotide-binding</keyword>
<feature type="region of interest" description="Disordered" evidence="1">
    <location>
        <begin position="169"/>
        <end position="204"/>
    </location>
</feature>
<dbReference type="Pfam" id="PF01078">
    <property type="entry name" value="Mg_chelatase"/>
    <property type="match status" value="1"/>
</dbReference>
<dbReference type="SUPFAM" id="SSF52540">
    <property type="entry name" value="P-loop containing nucleoside triphosphate hydrolases"/>
    <property type="match status" value="1"/>
</dbReference>
<dbReference type="InterPro" id="IPR020568">
    <property type="entry name" value="Ribosomal_Su5_D2-typ_SF"/>
</dbReference>
<dbReference type="InterPro" id="IPR027417">
    <property type="entry name" value="P-loop_NTPase"/>
</dbReference>
<dbReference type="InterPro" id="IPR003593">
    <property type="entry name" value="AAA+_ATPase"/>
</dbReference>
<dbReference type="PANTHER" id="PTHR32039:SF7">
    <property type="entry name" value="COMPETENCE PROTEIN COMM"/>
    <property type="match status" value="1"/>
</dbReference>
<feature type="domain" description="AAA+ ATPase" evidence="2">
    <location>
        <begin position="232"/>
        <end position="363"/>
    </location>
</feature>
<evidence type="ECO:0000313" key="4">
    <source>
        <dbReference type="Proteomes" id="UP000574133"/>
    </source>
</evidence>
<dbReference type="GO" id="GO:0005524">
    <property type="term" value="F:ATP binding"/>
    <property type="evidence" value="ECO:0007669"/>
    <property type="project" value="UniProtKB-KW"/>
</dbReference>
<dbReference type="Gene3D" id="3.40.50.300">
    <property type="entry name" value="P-loop containing nucleotide triphosphate hydrolases"/>
    <property type="match status" value="1"/>
</dbReference>
<dbReference type="CDD" id="cd00009">
    <property type="entry name" value="AAA"/>
    <property type="match status" value="1"/>
</dbReference>
<dbReference type="InterPro" id="IPR014721">
    <property type="entry name" value="Ribsml_uS5_D2-typ_fold_subgr"/>
</dbReference>
<gene>
    <name evidence="3" type="ORF">H4Q31_19270</name>
</gene>
<evidence type="ECO:0000259" key="2">
    <source>
        <dbReference type="SMART" id="SM00382"/>
    </source>
</evidence>
<dbReference type="InterPro" id="IPR045006">
    <property type="entry name" value="CHLI-like"/>
</dbReference>
<proteinExistence type="predicted"/>
<dbReference type="Proteomes" id="UP000574133">
    <property type="component" value="Unassembled WGS sequence"/>
</dbReference>
<evidence type="ECO:0000313" key="3">
    <source>
        <dbReference type="EMBL" id="MBB6679430.1"/>
    </source>
</evidence>
<dbReference type="SMART" id="SM00382">
    <property type="entry name" value="AAA"/>
    <property type="match status" value="1"/>
</dbReference>
<dbReference type="Gene3D" id="3.30.230.10">
    <property type="match status" value="1"/>
</dbReference>
<accession>A0A841TJQ3</accession>
<dbReference type="Pfam" id="PF13541">
    <property type="entry name" value="ChlI"/>
    <property type="match status" value="1"/>
</dbReference>
<keyword evidence="4" id="KW-1185">Reference proteome</keyword>
<dbReference type="RefSeq" id="WP_185180688.1">
    <property type="nucleotide sequence ID" value="NZ_CBCSEP010000013.1"/>
</dbReference>